<feature type="transmembrane region" description="Helical" evidence="1">
    <location>
        <begin position="20"/>
        <end position="39"/>
    </location>
</feature>
<feature type="transmembrane region" description="Helical" evidence="1">
    <location>
        <begin position="79"/>
        <end position="99"/>
    </location>
</feature>
<feature type="transmembrane region" description="Helical" evidence="1">
    <location>
        <begin position="317"/>
        <end position="334"/>
    </location>
</feature>
<feature type="transmembrane region" description="Helical" evidence="1">
    <location>
        <begin position="174"/>
        <end position="190"/>
    </location>
</feature>
<dbReference type="InterPro" id="IPR036259">
    <property type="entry name" value="MFS_trans_sf"/>
</dbReference>
<comment type="caution">
    <text evidence="2">The sequence shown here is derived from an EMBL/GenBank/DDBJ whole genome shotgun (WGS) entry which is preliminary data.</text>
</comment>
<feature type="transmembrane region" description="Helical" evidence="1">
    <location>
        <begin position="378"/>
        <end position="398"/>
    </location>
</feature>
<dbReference type="EMBL" id="BONR01000001">
    <property type="protein sequence ID" value="GIG54175.1"/>
    <property type="molecule type" value="Genomic_DNA"/>
</dbReference>
<reference evidence="2" key="1">
    <citation type="submission" date="2021-01" db="EMBL/GenBank/DDBJ databases">
        <title>Whole genome shotgun sequence of Demequina activiva NBRC 110675.</title>
        <authorList>
            <person name="Komaki H."/>
            <person name="Tamura T."/>
        </authorList>
    </citation>
    <scope>NUCLEOTIDE SEQUENCE</scope>
    <source>
        <strain evidence="2">NBRC 110675</strain>
    </source>
</reference>
<dbReference type="PANTHER" id="PTHR23542:SF1">
    <property type="entry name" value="MAJOR FACILITATOR SUPERFAMILY (MFS) PROFILE DOMAIN-CONTAINING PROTEIN"/>
    <property type="match status" value="1"/>
</dbReference>
<dbReference type="Proteomes" id="UP000652354">
    <property type="component" value="Unassembled WGS sequence"/>
</dbReference>
<accession>A0A919UJT8</accession>
<evidence type="ECO:0000313" key="3">
    <source>
        <dbReference type="Proteomes" id="UP000652354"/>
    </source>
</evidence>
<feature type="transmembrane region" description="Helical" evidence="1">
    <location>
        <begin position="246"/>
        <end position="268"/>
    </location>
</feature>
<dbReference type="AlphaFoldDB" id="A0A919UJT8"/>
<dbReference type="PANTHER" id="PTHR23542">
    <property type="match status" value="1"/>
</dbReference>
<dbReference type="RefSeq" id="WP_203653685.1">
    <property type="nucleotide sequence ID" value="NZ_BONR01000001.1"/>
</dbReference>
<proteinExistence type="predicted"/>
<keyword evidence="1" id="KW-0812">Transmembrane</keyword>
<keyword evidence="1" id="KW-0472">Membrane</keyword>
<evidence type="ECO:0000256" key="1">
    <source>
        <dbReference type="SAM" id="Phobius"/>
    </source>
</evidence>
<feature type="transmembrane region" description="Helical" evidence="1">
    <location>
        <begin position="45"/>
        <end position="67"/>
    </location>
</feature>
<dbReference type="Gene3D" id="1.20.1250.20">
    <property type="entry name" value="MFS general substrate transporter like domains"/>
    <property type="match status" value="2"/>
</dbReference>
<feature type="transmembrane region" description="Helical" evidence="1">
    <location>
        <begin position="340"/>
        <end position="358"/>
    </location>
</feature>
<dbReference type="InterPro" id="IPR011701">
    <property type="entry name" value="MFS"/>
</dbReference>
<gene>
    <name evidence="2" type="ORF">Dac01nite_09270</name>
</gene>
<keyword evidence="1" id="KW-1133">Transmembrane helix</keyword>
<dbReference type="SUPFAM" id="SSF103473">
    <property type="entry name" value="MFS general substrate transporter"/>
    <property type="match status" value="1"/>
</dbReference>
<organism evidence="2 3">
    <name type="scientific">Demequina activiva</name>
    <dbReference type="NCBI Taxonomy" id="1582364"/>
    <lineage>
        <taxon>Bacteria</taxon>
        <taxon>Bacillati</taxon>
        <taxon>Actinomycetota</taxon>
        <taxon>Actinomycetes</taxon>
        <taxon>Micrococcales</taxon>
        <taxon>Demequinaceae</taxon>
        <taxon>Demequina</taxon>
    </lineage>
</organism>
<name>A0A919UJT8_9MICO</name>
<keyword evidence="3" id="KW-1185">Reference proteome</keyword>
<evidence type="ECO:0000313" key="2">
    <source>
        <dbReference type="EMBL" id="GIG54175.1"/>
    </source>
</evidence>
<dbReference type="Pfam" id="PF07690">
    <property type="entry name" value="MFS_1"/>
    <property type="match status" value="1"/>
</dbReference>
<feature type="transmembrane region" description="Helical" evidence="1">
    <location>
        <begin position="288"/>
        <end position="310"/>
    </location>
</feature>
<feature type="transmembrane region" description="Helical" evidence="1">
    <location>
        <begin position="404"/>
        <end position="425"/>
    </location>
</feature>
<sequence length="480" mass="49499">MLSRYLEILSTPGARAFAGWGLLARLQMGLTGLATFLLVQMQYGSYAWAGIVLAAIAVSYAIVAPQVARLVDAHGQSAVLRWGFAVALLGRAAMLLAVFTEQPLWVLIAIAPTFAAGGSQSTLTRARWAHALKDRARLDTAFALESSLEEVIWILGPAVATVLAVSVASWVPSVLAMVSLAVGGYVFLSLKDTEPPVRRNSADAGLTEAALAVAPATAAAAIALPPVTAASARRVRRYRNPFSGHLLVTAPTLGIAALIFLTQGAMFASIDASVVAFAEQLDAKGASGLILAVWAAGSLVGGLAYGVIAWRRTLATRLFWGVTATGLFAVSLIFAPSLFVLGGLLFGMGLFIAPNMVIGDGLVHHSIPRARMTEGMTWTRTGIDLGVAIGAWAAGVAIDARGAGAGFAITAVAGLAVVAAGWRYIRSRPAYVEAPELVPAADAPGHLVAAGSADATVHLPGEVAHAHEAPASAQSPRVPV</sequence>
<protein>
    <submittedName>
        <fullName evidence="2">MFS transporter</fullName>
    </submittedName>
</protein>
<dbReference type="GO" id="GO:0022857">
    <property type="term" value="F:transmembrane transporter activity"/>
    <property type="evidence" value="ECO:0007669"/>
    <property type="project" value="InterPro"/>
</dbReference>